<dbReference type="Proteomes" id="UP001418796">
    <property type="component" value="Unassembled WGS sequence"/>
</dbReference>
<accession>A0ABU9VLC5</accession>
<dbReference type="InterPro" id="IPR018310">
    <property type="entry name" value="Put_endonuclease_Z1-dom"/>
</dbReference>
<sequence>MSTELAVGDYFKRLKEKNKYNKDELKTMQNTVRNLLACSTSSNKPGMLLGNIQSGKTRSFIGAMGLAYDNGYDMVIIFTKNSSALVKQTFERLEQEYSEVIDQDLLAVYDIMKMPEKLRNFELKKKLVIVLKKEKKNMERLEKLLFEQYNVLASRKLLFIDDEADFASVAYENVKEKNIIELRVIAGQIDNIRAKLVNASYLQVTATPYSLYLQPEDMAIHEHKTYQPKRPAFTELVPIHDKYVGGDMYFENSKIEDHPACFLYHEIQEEELKILAKSDKRRVKSETLLTNPRIEGIRSALINFIVAGKIRNLQQRRMGEKLEKYAFIIHTMTSKSAHQWQEDVAVLMEEKLVETLKDDLTFFKELILNSYNDLKRSKMSDVFFPSFTDVLESVKESLLDQELLIEIVNSEKDVENLLDKSGQLKLRTPLNLFIGGQILDRGITIGNLIGFYYGRNPQKFQQDTVLQHSRMYGARPLADVALTRFYTTNRIYSVMERMHEFDKELRQAFETGANGGEVTFIRKDLNNNIIPCNPNKILLSSIHTLKAGKRLLPIGFQTLPKSQLKPKMNKIDAYVKNMRENALRVDTEDRRSFLVHKKNVEHLLQQIAETYVMHENYEWDLEQHMAMLNYLTEENEPEDRGKVWIVLRENRNIGRIRSSTNSFEDSPATTQDELKVARKLARTVPALILTRQNGLIEQGWRGGAFYWPVIVTPKATQTTIFANKTIH</sequence>
<feature type="domain" description="Putative endonuclease Z1" evidence="1">
    <location>
        <begin position="298"/>
        <end position="512"/>
    </location>
</feature>
<evidence type="ECO:0000313" key="3">
    <source>
        <dbReference type="Proteomes" id="UP001418796"/>
    </source>
</evidence>
<dbReference type="RefSeq" id="WP_343131283.1">
    <property type="nucleotide sequence ID" value="NZ_JBCITK010000001.1"/>
</dbReference>
<dbReference type="EMBL" id="JBCITK010000001">
    <property type="protein sequence ID" value="MEN0644634.1"/>
    <property type="molecule type" value="Genomic_DNA"/>
</dbReference>
<protein>
    <submittedName>
        <fullName evidence="2">Z1 domain-containing protein</fullName>
    </submittedName>
</protein>
<organism evidence="2 3">
    <name type="scientific">Alkalicoccobacillus gibsonii</name>
    <dbReference type="NCBI Taxonomy" id="79881"/>
    <lineage>
        <taxon>Bacteria</taxon>
        <taxon>Bacillati</taxon>
        <taxon>Bacillota</taxon>
        <taxon>Bacilli</taxon>
        <taxon>Bacillales</taxon>
        <taxon>Bacillaceae</taxon>
        <taxon>Alkalicoccobacillus</taxon>
    </lineage>
</organism>
<dbReference type="InterPro" id="IPR027417">
    <property type="entry name" value="P-loop_NTPase"/>
</dbReference>
<evidence type="ECO:0000313" key="2">
    <source>
        <dbReference type="EMBL" id="MEN0644634.1"/>
    </source>
</evidence>
<comment type="caution">
    <text evidence="2">The sequence shown here is derived from an EMBL/GenBank/DDBJ whole genome shotgun (WGS) entry which is preliminary data.</text>
</comment>
<evidence type="ECO:0000259" key="1">
    <source>
        <dbReference type="Pfam" id="PF10593"/>
    </source>
</evidence>
<name>A0ABU9VLC5_9BACI</name>
<dbReference type="Pfam" id="PF10593">
    <property type="entry name" value="Z1"/>
    <property type="match status" value="1"/>
</dbReference>
<proteinExistence type="predicted"/>
<gene>
    <name evidence="2" type="ORF">MKY91_15890</name>
</gene>
<dbReference type="SUPFAM" id="SSF52540">
    <property type="entry name" value="P-loop containing nucleoside triphosphate hydrolases"/>
    <property type="match status" value="1"/>
</dbReference>
<keyword evidence="3" id="KW-1185">Reference proteome</keyword>
<reference evidence="2 3" key="1">
    <citation type="submission" date="2024-03" db="EMBL/GenBank/DDBJ databases">
        <title>Bacilli Hybrid Assemblies.</title>
        <authorList>
            <person name="Kovac J."/>
        </authorList>
    </citation>
    <scope>NUCLEOTIDE SEQUENCE [LARGE SCALE GENOMIC DNA]</scope>
    <source>
        <strain evidence="2 3">FSL R7-0666</strain>
    </source>
</reference>